<feature type="region of interest" description="Disordered" evidence="1">
    <location>
        <begin position="403"/>
        <end position="462"/>
    </location>
</feature>
<evidence type="ECO:0000256" key="2">
    <source>
        <dbReference type="SAM" id="Phobius"/>
    </source>
</evidence>
<reference evidence="3" key="1">
    <citation type="journal article" date="2023" name="G3 (Bethesda)">
        <title>Whole genome assembly and annotation of the endangered Caribbean coral Acropora cervicornis.</title>
        <authorList>
            <person name="Selwyn J.D."/>
            <person name="Vollmer S.V."/>
        </authorList>
    </citation>
    <scope>NUCLEOTIDE SEQUENCE</scope>
    <source>
        <strain evidence="3">K2</strain>
    </source>
</reference>
<feature type="transmembrane region" description="Helical" evidence="2">
    <location>
        <begin position="291"/>
        <end position="313"/>
    </location>
</feature>
<feature type="transmembrane region" description="Helical" evidence="2">
    <location>
        <begin position="263"/>
        <end position="285"/>
    </location>
</feature>
<feature type="transmembrane region" description="Helical" evidence="2">
    <location>
        <begin position="140"/>
        <end position="162"/>
    </location>
</feature>
<feature type="compositionally biased region" description="Basic and acidic residues" evidence="1">
    <location>
        <begin position="428"/>
        <end position="437"/>
    </location>
</feature>
<evidence type="ECO:0000313" key="3">
    <source>
        <dbReference type="EMBL" id="KAK2567986.1"/>
    </source>
</evidence>
<keyword evidence="4" id="KW-1185">Reference proteome</keyword>
<keyword evidence="2" id="KW-0472">Membrane</keyword>
<feature type="compositionally biased region" description="Basic residues" evidence="1">
    <location>
        <begin position="348"/>
        <end position="360"/>
    </location>
</feature>
<dbReference type="Proteomes" id="UP001249851">
    <property type="component" value="Unassembled WGS sequence"/>
</dbReference>
<reference evidence="3" key="2">
    <citation type="journal article" date="2023" name="Science">
        <title>Genomic signatures of disease resistance in endangered staghorn corals.</title>
        <authorList>
            <person name="Vollmer S.V."/>
            <person name="Selwyn J.D."/>
            <person name="Despard B.A."/>
            <person name="Roesel C.L."/>
        </authorList>
    </citation>
    <scope>NUCLEOTIDE SEQUENCE</scope>
    <source>
        <strain evidence="3">K2</strain>
    </source>
</reference>
<dbReference type="AlphaFoldDB" id="A0AAD9QV69"/>
<dbReference type="EMBL" id="JARQWQ010000013">
    <property type="protein sequence ID" value="KAK2567986.1"/>
    <property type="molecule type" value="Genomic_DNA"/>
</dbReference>
<gene>
    <name evidence="3" type="ORF">P5673_007889</name>
</gene>
<comment type="caution">
    <text evidence="3">The sequence shown here is derived from an EMBL/GenBank/DDBJ whole genome shotgun (WGS) entry which is preliminary data.</text>
</comment>
<protein>
    <submittedName>
        <fullName evidence="3">Uncharacterized protein</fullName>
    </submittedName>
</protein>
<feature type="transmembrane region" description="Helical" evidence="2">
    <location>
        <begin position="182"/>
        <end position="206"/>
    </location>
</feature>
<evidence type="ECO:0000313" key="4">
    <source>
        <dbReference type="Proteomes" id="UP001249851"/>
    </source>
</evidence>
<name>A0AAD9QV69_ACRCE</name>
<feature type="transmembrane region" description="Helical" evidence="2">
    <location>
        <begin position="60"/>
        <end position="80"/>
    </location>
</feature>
<proteinExistence type="predicted"/>
<feature type="transmembrane region" description="Helical" evidence="2">
    <location>
        <begin position="86"/>
        <end position="106"/>
    </location>
</feature>
<keyword evidence="2" id="KW-1133">Transmembrane helix</keyword>
<sequence>MFRYLFRKRGKANISLPETPHKAVAVEMPLSQTMEVLKPLFRVAIFTGYTQENYRLQGMVGGFVWLIMLATHGTLDFLAARQVYTYGWASVSLSLVLLCLLCTIFSNRITLPWLEKGVSRLEDEQRYSKTLNRFAKIFKWLPLFVLMFGLICGSGIYSCLYIDNTLDIKIDLSKKTSDIPYFVLIILKVMRYLACCYVMSALALFWSFTVCVMHITGYSMIEFHGEIRSQLMNKDSPITFRQAVVAFSDRARFVRKSASSCRVTLAVLLIYSIASLAVNAFLFLYKTRMSVFAIYALLPSISAIYPMCMAAWVTKQYSWYLAVVVKAWAERPESSSEEEDEKPELSRKKNKKPTRARSLWKRVNTTRQVDRKTPHPPVQKALSSPVPSRLDTAAELNVKELTKGRRHSGDAYLHHKKASLSDVETTDDDGKPIKSEPESTELSENEKTEKDHPDEEKTKRSRREVMNMVFRGAARAVGKMRHNAKKPRFNFEKYISYLQNVLSTIGFEIMGIIVTWEMVSTVIFLEVSVLSLFVQESIFGNSNATVSL</sequence>
<organism evidence="3 4">
    <name type="scientific">Acropora cervicornis</name>
    <name type="common">Staghorn coral</name>
    <dbReference type="NCBI Taxonomy" id="6130"/>
    <lineage>
        <taxon>Eukaryota</taxon>
        <taxon>Metazoa</taxon>
        <taxon>Cnidaria</taxon>
        <taxon>Anthozoa</taxon>
        <taxon>Hexacorallia</taxon>
        <taxon>Scleractinia</taxon>
        <taxon>Astrocoeniina</taxon>
        <taxon>Acroporidae</taxon>
        <taxon>Acropora</taxon>
    </lineage>
</organism>
<feature type="compositionally biased region" description="Basic and acidic residues" evidence="1">
    <location>
        <begin position="403"/>
        <end position="413"/>
    </location>
</feature>
<evidence type="ECO:0000256" key="1">
    <source>
        <dbReference type="SAM" id="MobiDB-lite"/>
    </source>
</evidence>
<accession>A0AAD9QV69</accession>
<feature type="compositionally biased region" description="Basic and acidic residues" evidence="1">
    <location>
        <begin position="444"/>
        <end position="458"/>
    </location>
</feature>
<feature type="region of interest" description="Disordered" evidence="1">
    <location>
        <begin position="332"/>
        <end position="391"/>
    </location>
</feature>
<keyword evidence="2" id="KW-0812">Transmembrane</keyword>